<evidence type="ECO:0000256" key="3">
    <source>
        <dbReference type="ARBA" id="ARBA00022679"/>
    </source>
</evidence>
<dbReference type="AlphaFoldDB" id="A0A497E5I6"/>
<dbReference type="GO" id="GO:0008705">
    <property type="term" value="F:methionine synthase activity"/>
    <property type="evidence" value="ECO:0007669"/>
    <property type="project" value="TreeGrafter"/>
</dbReference>
<evidence type="ECO:0000256" key="2">
    <source>
        <dbReference type="ARBA" id="ARBA00022603"/>
    </source>
</evidence>
<evidence type="ECO:0000256" key="4">
    <source>
        <dbReference type="ARBA" id="ARBA00022691"/>
    </source>
</evidence>
<dbReference type="PIRSF" id="PIRSF037505">
    <property type="entry name" value="Betaine_HMT"/>
    <property type="match status" value="1"/>
</dbReference>
<evidence type="ECO:0000256" key="1">
    <source>
        <dbReference type="ARBA" id="ARBA00010398"/>
    </source>
</evidence>
<keyword evidence="3 8" id="KW-0808">Transferase</keyword>
<dbReference type="GO" id="GO:0046653">
    <property type="term" value="P:tetrahydrofolate metabolic process"/>
    <property type="evidence" value="ECO:0007669"/>
    <property type="project" value="TreeGrafter"/>
</dbReference>
<keyword evidence="5 7" id="KW-0479">Metal-binding</keyword>
<comment type="caution">
    <text evidence="10">The sequence shown here is derived from an EMBL/GenBank/DDBJ whole genome shotgun (WGS) entry which is preliminary data.</text>
</comment>
<evidence type="ECO:0000256" key="6">
    <source>
        <dbReference type="ARBA" id="ARBA00023285"/>
    </source>
</evidence>
<feature type="domain" description="Hcy-binding" evidence="9">
    <location>
        <begin position="2"/>
        <end position="289"/>
    </location>
</feature>
<comment type="cofactor">
    <cofactor evidence="7">
        <name>Zn(2+)</name>
        <dbReference type="ChEBI" id="CHEBI:29105"/>
    </cofactor>
    <text evidence="7">Binds 1 zinc ion per subunit.</text>
</comment>
<keyword evidence="6" id="KW-0170">Cobalt</keyword>
<dbReference type="PROSITE" id="PS50970">
    <property type="entry name" value="HCY"/>
    <property type="match status" value="1"/>
</dbReference>
<reference evidence="10 11" key="1">
    <citation type="submission" date="2018-06" db="EMBL/GenBank/DDBJ databases">
        <title>Extensive metabolic versatility and redundancy in microbially diverse, dynamic hydrothermal sediments.</title>
        <authorList>
            <person name="Dombrowski N."/>
            <person name="Teske A."/>
            <person name="Baker B.J."/>
        </authorList>
    </citation>
    <scope>NUCLEOTIDE SEQUENCE [LARGE SCALE GENOMIC DNA]</scope>
    <source>
        <strain evidence="10">B47_G16</strain>
    </source>
</reference>
<protein>
    <submittedName>
        <fullName evidence="10">Methionine synthase</fullName>
    </submittedName>
</protein>
<dbReference type="PANTHER" id="PTHR45833">
    <property type="entry name" value="METHIONINE SYNTHASE"/>
    <property type="match status" value="1"/>
</dbReference>
<evidence type="ECO:0000313" key="10">
    <source>
        <dbReference type="EMBL" id="RLE10429.1"/>
    </source>
</evidence>
<evidence type="ECO:0000256" key="5">
    <source>
        <dbReference type="ARBA" id="ARBA00022723"/>
    </source>
</evidence>
<evidence type="ECO:0000256" key="7">
    <source>
        <dbReference type="PIRSR" id="PIRSR037505-2"/>
    </source>
</evidence>
<proteinExistence type="inferred from homology"/>
<dbReference type="InterPro" id="IPR017226">
    <property type="entry name" value="BHMT-like"/>
</dbReference>
<dbReference type="Gene3D" id="3.20.20.330">
    <property type="entry name" value="Homocysteine-binding-like domain"/>
    <property type="match status" value="1"/>
</dbReference>
<dbReference type="Pfam" id="PF02574">
    <property type="entry name" value="S-methyl_trans"/>
    <property type="match status" value="1"/>
</dbReference>
<evidence type="ECO:0000259" key="9">
    <source>
        <dbReference type="PROSITE" id="PS50970"/>
    </source>
</evidence>
<keyword evidence="2 8" id="KW-0489">Methyltransferase</keyword>
<feature type="binding site" evidence="7 8">
    <location>
        <position position="274"/>
    </location>
    <ligand>
        <name>Zn(2+)</name>
        <dbReference type="ChEBI" id="CHEBI:29105"/>
    </ligand>
</feature>
<organism evidence="10 11">
    <name type="scientific">Aerophobetes bacterium</name>
    <dbReference type="NCBI Taxonomy" id="2030807"/>
    <lineage>
        <taxon>Bacteria</taxon>
        <taxon>Candidatus Aerophobota</taxon>
    </lineage>
</organism>
<dbReference type="GO" id="GO:0050667">
    <property type="term" value="P:homocysteine metabolic process"/>
    <property type="evidence" value="ECO:0007669"/>
    <property type="project" value="TreeGrafter"/>
</dbReference>
<evidence type="ECO:0000313" key="11">
    <source>
        <dbReference type="Proteomes" id="UP000279422"/>
    </source>
</evidence>
<dbReference type="PANTHER" id="PTHR45833:SF1">
    <property type="entry name" value="METHIONINE SYNTHASE"/>
    <property type="match status" value="1"/>
</dbReference>
<dbReference type="GO" id="GO:0032259">
    <property type="term" value="P:methylation"/>
    <property type="evidence" value="ECO:0007669"/>
    <property type="project" value="UniProtKB-KW"/>
</dbReference>
<dbReference type="InterPro" id="IPR050554">
    <property type="entry name" value="Met_Synthase/Corrinoid"/>
</dbReference>
<dbReference type="EMBL" id="QMPZ01000008">
    <property type="protein sequence ID" value="RLE10429.1"/>
    <property type="molecule type" value="Genomic_DNA"/>
</dbReference>
<dbReference type="GO" id="GO:0008270">
    <property type="term" value="F:zinc ion binding"/>
    <property type="evidence" value="ECO:0007669"/>
    <property type="project" value="InterPro"/>
</dbReference>
<keyword evidence="4" id="KW-0949">S-adenosyl-L-methionine</keyword>
<accession>A0A497E5I6</accession>
<gene>
    <name evidence="10" type="ORF">DRJ00_01350</name>
</gene>
<sequence>MKNWKDNLLSKGFLIADGAWGTEMMKRGLSSGECAELWNLNRPDDVRAIARAYREAGANIILTNTFGASPIKLKRAGVLHLVGEINRRGVELSREVAGDSLVFASIGPTGEFMRPLGTLTEDEMIACFAEQVRAFVEGGADGVIIETMSDLNEAKCAVKAVKENSALTIAVSMTFSRTKAGFATMMGITPEQAAVELEKTGADIVGSNCGSGIEDIIEVIRIMRSATSLPLWAKPNAGVPQLEEGRPVYKQSPEEMASFVPELIKAGANIIGGCCGTTPQHIKLIVEKSRSCADIARRYLTHLKL</sequence>
<dbReference type="InterPro" id="IPR036589">
    <property type="entry name" value="HCY_dom_sf"/>
</dbReference>
<keyword evidence="7 8" id="KW-0862">Zinc</keyword>
<feature type="binding site" evidence="7 8">
    <location>
        <position position="209"/>
    </location>
    <ligand>
        <name>Zn(2+)</name>
        <dbReference type="ChEBI" id="CHEBI:29105"/>
    </ligand>
</feature>
<dbReference type="GO" id="GO:0005829">
    <property type="term" value="C:cytosol"/>
    <property type="evidence" value="ECO:0007669"/>
    <property type="project" value="TreeGrafter"/>
</dbReference>
<evidence type="ECO:0000256" key="8">
    <source>
        <dbReference type="PROSITE-ProRule" id="PRU00333"/>
    </source>
</evidence>
<feature type="binding site" evidence="7 8">
    <location>
        <position position="275"/>
    </location>
    <ligand>
        <name>Zn(2+)</name>
        <dbReference type="ChEBI" id="CHEBI:29105"/>
    </ligand>
</feature>
<dbReference type="SUPFAM" id="SSF82282">
    <property type="entry name" value="Homocysteine S-methyltransferase"/>
    <property type="match status" value="1"/>
</dbReference>
<name>A0A497E5I6_UNCAE</name>
<dbReference type="Proteomes" id="UP000279422">
    <property type="component" value="Unassembled WGS sequence"/>
</dbReference>
<dbReference type="InterPro" id="IPR003726">
    <property type="entry name" value="HCY_dom"/>
</dbReference>
<comment type="similarity">
    <text evidence="1">Belongs to the vitamin-B12 dependent methionine synthase family.</text>
</comment>